<dbReference type="Pfam" id="PF12848">
    <property type="entry name" value="ABC_tran_Xtn"/>
    <property type="match status" value="1"/>
</dbReference>
<keyword evidence="2" id="KW-0547">Nucleotide-binding</keyword>
<dbReference type="GO" id="GO:0016887">
    <property type="term" value="F:ATP hydrolysis activity"/>
    <property type="evidence" value="ECO:0007669"/>
    <property type="project" value="InterPro"/>
</dbReference>
<evidence type="ECO:0000256" key="3">
    <source>
        <dbReference type="ARBA" id="ARBA00022840"/>
    </source>
</evidence>
<feature type="compositionally biased region" description="Basic and acidic residues" evidence="5">
    <location>
        <begin position="607"/>
        <end position="617"/>
    </location>
</feature>
<evidence type="ECO:0000313" key="7">
    <source>
        <dbReference type="EMBL" id="NLW34660.1"/>
    </source>
</evidence>
<dbReference type="SUPFAM" id="SSF52540">
    <property type="entry name" value="P-loop containing nucleoside triphosphate hydrolases"/>
    <property type="match status" value="2"/>
</dbReference>
<dbReference type="InterPro" id="IPR050611">
    <property type="entry name" value="ABCF"/>
</dbReference>
<feature type="domain" description="ABC transporter" evidence="6">
    <location>
        <begin position="2"/>
        <end position="218"/>
    </location>
</feature>
<dbReference type="PROSITE" id="PS50893">
    <property type="entry name" value="ABC_TRANSPORTER_2"/>
    <property type="match status" value="2"/>
</dbReference>
<evidence type="ECO:0000256" key="2">
    <source>
        <dbReference type="ARBA" id="ARBA00022741"/>
    </source>
</evidence>
<evidence type="ECO:0000256" key="5">
    <source>
        <dbReference type="SAM" id="MobiDB-lite"/>
    </source>
</evidence>
<dbReference type="PANTHER" id="PTHR19211:SF14">
    <property type="entry name" value="ATP-BINDING CASSETTE SUB-FAMILY F MEMBER 1"/>
    <property type="match status" value="1"/>
</dbReference>
<evidence type="ECO:0000256" key="4">
    <source>
        <dbReference type="SAM" id="Coils"/>
    </source>
</evidence>
<protein>
    <submittedName>
        <fullName evidence="7">ABC-F family ATP-binding cassette domain-containing protein</fullName>
    </submittedName>
</protein>
<dbReference type="PROSITE" id="PS00211">
    <property type="entry name" value="ABC_TRANSPORTER_1"/>
    <property type="match status" value="1"/>
</dbReference>
<dbReference type="InterPro" id="IPR017871">
    <property type="entry name" value="ABC_transporter-like_CS"/>
</dbReference>
<feature type="domain" description="ABC transporter" evidence="6">
    <location>
        <begin position="285"/>
        <end position="501"/>
    </location>
</feature>
<dbReference type="InterPro" id="IPR027417">
    <property type="entry name" value="P-loop_NTPase"/>
</dbReference>
<accession>A0A971M2J4</accession>
<organism evidence="7 8">
    <name type="scientific">Syntrophorhabdus aromaticivorans</name>
    <dbReference type="NCBI Taxonomy" id="328301"/>
    <lineage>
        <taxon>Bacteria</taxon>
        <taxon>Pseudomonadati</taxon>
        <taxon>Thermodesulfobacteriota</taxon>
        <taxon>Syntrophorhabdia</taxon>
        <taxon>Syntrophorhabdales</taxon>
        <taxon>Syntrophorhabdaceae</taxon>
        <taxon>Syntrophorhabdus</taxon>
    </lineage>
</organism>
<dbReference type="Gene3D" id="3.40.50.300">
    <property type="entry name" value="P-loop containing nucleotide triphosphate hydrolases"/>
    <property type="match status" value="2"/>
</dbReference>
<dbReference type="GO" id="GO:0005524">
    <property type="term" value="F:ATP binding"/>
    <property type="evidence" value="ECO:0007669"/>
    <property type="project" value="UniProtKB-KW"/>
</dbReference>
<dbReference type="PANTHER" id="PTHR19211">
    <property type="entry name" value="ATP-BINDING TRANSPORT PROTEIN-RELATED"/>
    <property type="match status" value="1"/>
</dbReference>
<gene>
    <name evidence="7" type="ORF">GXY80_04140</name>
</gene>
<evidence type="ECO:0000259" key="6">
    <source>
        <dbReference type="PROSITE" id="PS50893"/>
    </source>
</evidence>
<dbReference type="SMART" id="SM00382">
    <property type="entry name" value="AAA"/>
    <property type="match status" value="2"/>
</dbReference>
<keyword evidence="3 7" id="KW-0067">ATP-binding</keyword>
<feature type="region of interest" description="Disordered" evidence="5">
    <location>
        <begin position="607"/>
        <end position="628"/>
    </location>
</feature>
<feature type="region of interest" description="Disordered" evidence="5">
    <location>
        <begin position="497"/>
        <end position="516"/>
    </location>
</feature>
<keyword evidence="4" id="KW-0175">Coiled coil</keyword>
<proteinExistence type="predicted"/>
<dbReference type="CDD" id="cd03221">
    <property type="entry name" value="ABCF_EF-3"/>
    <property type="match status" value="2"/>
</dbReference>
<feature type="compositionally biased region" description="Basic and acidic residues" evidence="5">
    <location>
        <begin position="507"/>
        <end position="516"/>
    </location>
</feature>
<evidence type="ECO:0000256" key="1">
    <source>
        <dbReference type="ARBA" id="ARBA00022737"/>
    </source>
</evidence>
<dbReference type="AlphaFoldDB" id="A0A971M2J4"/>
<feature type="coiled-coil region" evidence="4">
    <location>
        <begin position="536"/>
        <end position="603"/>
    </location>
</feature>
<dbReference type="InterPro" id="IPR003439">
    <property type="entry name" value="ABC_transporter-like_ATP-bd"/>
</dbReference>
<dbReference type="Proteomes" id="UP000777265">
    <property type="component" value="Unassembled WGS sequence"/>
</dbReference>
<reference evidence="7" key="1">
    <citation type="journal article" date="2020" name="Biotechnol. Biofuels">
        <title>New insights from the biogas microbiome by comprehensive genome-resolved metagenomics of nearly 1600 species originating from multiple anaerobic digesters.</title>
        <authorList>
            <person name="Campanaro S."/>
            <person name="Treu L."/>
            <person name="Rodriguez-R L.M."/>
            <person name="Kovalovszki A."/>
            <person name="Ziels R.M."/>
            <person name="Maus I."/>
            <person name="Zhu X."/>
            <person name="Kougias P.G."/>
            <person name="Basile A."/>
            <person name="Luo G."/>
            <person name="Schluter A."/>
            <person name="Konstantinidis K.T."/>
            <person name="Angelidaki I."/>
        </authorList>
    </citation>
    <scope>NUCLEOTIDE SEQUENCE</scope>
    <source>
        <strain evidence="7">AS06rmzACSIP_7</strain>
    </source>
</reference>
<sequence>MLSVANLSKSYGNQVIFDGVSFAVNPCERVGLVGRNGSGKTTLFRLILGQEEYDSGTITIPKRYRVGHLSQHVRFKGKTVLKEATLEMPVHEDGTDEAFRAKKILLGLGFTSKDFDRDPLELSGGFQVRLSLARVLVSEPNLLLLDEPTNYLDIVSVRWLIQFLKAWRNELILITHDRNFMDSAVTHTMGIHRTKIKKIAGSTHKLYEQILQEEEVYEQTRVNEEKKRAEAEEFINRFRAQANRAKAVQSRIKMLEKMGKLEKMTEHNGLDFQFRAAPFHGKWLLEAENVSFSFDHGSTPLVDGLSFAIRKKDRIGVIGKNGKGKTTLFNLLAGELFPLGGRIAVHQNVKLAYFGQTNIDRLDPGRTVEEEILGVRQDFSRNAARNICGAMMFDGDKALKRVAVLSGGEKSRVLLGKLLVSPSNLLLLDEPTNHLDMESIDSLVEAIDVFPGAVVIVTHSEMILNAVAKKLIVFDKGKATLFHGTYRDFLERVGWDDEEKAEPSPATDRERDKSGVGRKELKRLRAEFIQTRSKILGPLERKMSALENTIVGLEEKINEENQSLMRATTMGEGKSIAALSISIHEARNNIERFFDELEILTRTHNARSKELEEKWSELSRSAPPGEDR</sequence>
<dbReference type="InterPro" id="IPR032781">
    <property type="entry name" value="ABC_tran_Xtn"/>
</dbReference>
<evidence type="ECO:0000313" key="8">
    <source>
        <dbReference type="Proteomes" id="UP000777265"/>
    </source>
</evidence>
<dbReference type="Pfam" id="PF00005">
    <property type="entry name" value="ABC_tran"/>
    <property type="match status" value="2"/>
</dbReference>
<keyword evidence="1" id="KW-0677">Repeat</keyword>
<comment type="caution">
    <text evidence="7">The sequence shown here is derived from an EMBL/GenBank/DDBJ whole genome shotgun (WGS) entry which is preliminary data.</text>
</comment>
<dbReference type="EMBL" id="JAAYEE010000071">
    <property type="protein sequence ID" value="NLW34660.1"/>
    <property type="molecule type" value="Genomic_DNA"/>
</dbReference>
<dbReference type="InterPro" id="IPR003593">
    <property type="entry name" value="AAA+_ATPase"/>
</dbReference>
<name>A0A971M2J4_9BACT</name>
<reference evidence="7" key="2">
    <citation type="submission" date="2020-01" db="EMBL/GenBank/DDBJ databases">
        <authorList>
            <person name="Campanaro S."/>
        </authorList>
    </citation>
    <scope>NUCLEOTIDE SEQUENCE</scope>
    <source>
        <strain evidence="7">AS06rmzACSIP_7</strain>
    </source>
</reference>